<evidence type="ECO:0000259" key="2">
    <source>
        <dbReference type="Pfam" id="PF03795"/>
    </source>
</evidence>
<dbReference type="SUPFAM" id="SSF54909">
    <property type="entry name" value="Dimeric alpha+beta barrel"/>
    <property type="match status" value="2"/>
</dbReference>
<dbReference type="EMBL" id="JABFYL010000039">
    <property type="protein sequence ID" value="NVN51662.1"/>
    <property type="molecule type" value="Genomic_DNA"/>
</dbReference>
<evidence type="ECO:0000256" key="1">
    <source>
        <dbReference type="ARBA" id="ARBA00007689"/>
    </source>
</evidence>
<sequence length="241" mass="25426">MNMYYLALLYWREDPVTADPETAEFAEDVARYAAFDEVAGAAIVGGAALYPAGEAVSVRHGATDPIVTDGPFVEAAEVIGGIMVLDRDNLDDALELAAQIPAAGDAGGAVELWPMVDYRQDEGAQADWWLALLFEPRDMTLDPGSAEWNRGVEEHVVFGEKHGGVIRGGGALHPAVAATTVRVRDGQMVVTDGPFAESAEVVNGLYYLAAADRDGAVTLAAQIPVGDKGGIELRRVVDMGG</sequence>
<dbReference type="Gene3D" id="3.30.70.1060">
    <property type="entry name" value="Dimeric alpha+beta barrel"/>
    <property type="match status" value="2"/>
</dbReference>
<dbReference type="InterPro" id="IPR005545">
    <property type="entry name" value="YCII"/>
</dbReference>
<protein>
    <recommendedName>
        <fullName evidence="2">YCII-related domain-containing protein</fullName>
    </recommendedName>
</protein>
<dbReference type="Pfam" id="PF03795">
    <property type="entry name" value="YCII"/>
    <property type="match status" value="2"/>
</dbReference>
<name>A0A850PMT0_9MYCO</name>
<evidence type="ECO:0000313" key="4">
    <source>
        <dbReference type="Proteomes" id="UP000570517"/>
    </source>
</evidence>
<keyword evidence="4" id="KW-1185">Reference proteome</keyword>
<reference evidence="3 4" key="1">
    <citation type="submission" date="2020-05" db="EMBL/GenBank/DDBJ databases">
        <title>Draft genome sequence of Mycobacterium hippocampi DL, isolated from European seabass, Dicentrarchus labrax, reared in fish farms.</title>
        <authorList>
            <person name="Stathopoulou P."/>
            <person name="Asimakis E."/>
            <person name="Tzokas K."/>
            <person name="Batargias C."/>
            <person name="Tsiamis G."/>
        </authorList>
    </citation>
    <scope>NUCLEOTIDE SEQUENCE [LARGE SCALE GENOMIC DNA]</scope>
    <source>
        <strain evidence="3 4">DL</strain>
    </source>
</reference>
<dbReference type="Proteomes" id="UP000570517">
    <property type="component" value="Unassembled WGS sequence"/>
</dbReference>
<dbReference type="PANTHER" id="PTHR35174">
    <property type="entry name" value="BLL7171 PROTEIN-RELATED"/>
    <property type="match status" value="1"/>
</dbReference>
<feature type="domain" description="YCII-related" evidence="2">
    <location>
        <begin position="3"/>
        <end position="111"/>
    </location>
</feature>
<dbReference type="PANTHER" id="PTHR35174:SF3">
    <property type="entry name" value="BLL7171 PROTEIN"/>
    <property type="match status" value="1"/>
</dbReference>
<accession>A0A850PMT0</accession>
<gene>
    <name evidence="3" type="ORF">HLY00_1650</name>
</gene>
<proteinExistence type="inferred from homology"/>
<dbReference type="AlphaFoldDB" id="A0A850PMT0"/>
<dbReference type="InterPro" id="IPR011008">
    <property type="entry name" value="Dimeric_a/b-barrel"/>
</dbReference>
<comment type="similarity">
    <text evidence="1">Belongs to the YciI family.</text>
</comment>
<comment type="caution">
    <text evidence="3">The sequence shown here is derived from an EMBL/GenBank/DDBJ whole genome shotgun (WGS) entry which is preliminary data.</text>
</comment>
<evidence type="ECO:0000313" key="3">
    <source>
        <dbReference type="EMBL" id="NVN51662.1"/>
    </source>
</evidence>
<feature type="domain" description="YCII-related" evidence="2">
    <location>
        <begin position="169"/>
        <end position="239"/>
    </location>
</feature>
<organism evidence="3 4">
    <name type="scientific">Mycolicibacterium hippocampi</name>
    <dbReference type="NCBI Taxonomy" id="659824"/>
    <lineage>
        <taxon>Bacteria</taxon>
        <taxon>Bacillati</taxon>
        <taxon>Actinomycetota</taxon>
        <taxon>Actinomycetes</taxon>
        <taxon>Mycobacteriales</taxon>
        <taxon>Mycobacteriaceae</taxon>
        <taxon>Mycolicibacterium</taxon>
    </lineage>
</organism>